<dbReference type="Pfam" id="PF01582">
    <property type="entry name" value="TIR"/>
    <property type="match status" value="2"/>
</dbReference>
<dbReference type="CDD" id="cd00267">
    <property type="entry name" value="ABC_ATPase"/>
    <property type="match status" value="1"/>
</dbReference>
<dbReference type="Gene3D" id="3.80.10.10">
    <property type="entry name" value="Ribonuclease Inhibitor"/>
    <property type="match status" value="1"/>
</dbReference>
<organism evidence="6 7">
    <name type="scientific">Crotalaria pallida</name>
    <name type="common">Smooth rattlebox</name>
    <name type="synonym">Crotalaria striata</name>
    <dbReference type="NCBI Taxonomy" id="3830"/>
    <lineage>
        <taxon>Eukaryota</taxon>
        <taxon>Viridiplantae</taxon>
        <taxon>Streptophyta</taxon>
        <taxon>Embryophyta</taxon>
        <taxon>Tracheophyta</taxon>
        <taxon>Spermatophyta</taxon>
        <taxon>Magnoliopsida</taxon>
        <taxon>eudicotyledons</taxon>
        <taxon>Gunneridae</taxon>
        <taxon>Pentapetalae</taxon>
        <taxon>rosids</taxon>
        <taxon>fabids</taxon>
        <taxon>Fabales</taxon>
        <taxon>Fabaceae</taxon>
        <taxon>Papilionoideae</taxon>
        <taxon>50 kb inversion clade</taxon>
        <taxon>genistoids sensu lato</taxon>
        <taxon>core genistoids</taxon>
        <taxon>Crotalarieae</taxon>
        <taxon>Crotalaria</taxon>
    </lineage>
</organism>
<dbReference type="Pfam" id="PF00931">
    <property type="entry name" value="NB-ARC"/>
    <property type="match status" value="2"/>
</dbReference>
<dbReference type="GO" id="GO:0043531">
    <property type="term" value="F:ADP binding"/>
    <property type="evidence" value="ECO:0007669"/>
    <property type="project" value="InterPro"/>
</dbReference>
<evidence type="ECO:0000259" key="5">
    <source>
        <dbReference type="PROSITE" id="PS50104"/>
    </source>
</evidence>
<gene>
    <name evidence="6" type="ORF">RIF29_15030</name>
</gene>
<sequence>MASSTTKCLYQVFFSFPVNDDSVTSFISTLNVQLGISGILTFLNHHNHVNDQNEHDTWHSHLQAIEASRISIILFTKSYGGSSRCMKEVEKIMECHRASGQVVLPVFYGVEIGEVRKQGGEFGEAFEGLVKGASGEVEDSSQVSWRRAVADAASFSGWEIDASILSETKVIGNIVDSVHIILDSKYLSLPCPPVGIDICAQDVLQCLSYNHKEVHMVGVWGTGGIGKTTIAKAIYNRLNHSFEGSSFLANINDSWKQDNGKDFLEKQLLAGVINASNMMINENSTETEKIRTHRRVLVVLDDVSQVDQVTTLCGSKILTHEWFAPGSIILITTRDKHVLDLLNLNHVCEMKKMDTTDALELFSWHAFRQFSPFEDLIKLARKAVAYCGGLPLALEVLGSVFLDKTMSQWDSVLELFEGNQSKELMNILKLSYDFLDDSEKAIFLEIACFYIGKDRHNITQLLNGSGLAAETGISNLINRSLLKVDKNNKLEMHGLLQELGREINHYKPKTKWIHNVFLSFRGEDTRKSFTSHLYAAFQSAGIEVYMDDKLERGENISSSLLQAIEGARISIIIFSINYANSRWCLEEAEKIMECHRTIGQEVLPVFYGVEPSEVRKQIGTFGKAFEGLVQRISVKNDTLFSWKRALTEAANLSGWNLNNYRTETELIGDILTTVTTKLDDGAYLFVADHPVGVQSHVHAMTQLLSGSSNEVLIVGILGMGGSGKTTIAKAIYNEINKNFEGRSFLANIREIWGQDNGQVNLQEQLLSGVMKTRRVKLLNIELGKTIVKESLCSKRALVVLDDIHNLDQLNALCGSRDWFGRGSRIIITTRDEHLLNILQVDNIYRMKEMEENESLELFSWHAFKQATPTPDFVELSRRVVEYSGRLPLALEVLGSYLFDRAMTEWESALLKLEIIPNDQIQKKLKLSFDGLRDDMEKDIFLDICCFFIGKDRNYVTQILDGCGLHAEIGITVLIERNLVKVDKNNKLAMHDLLRVMGREIIREKSPEKPEKRSRLWFHDDVVDVLTNNTATIAVKGLTFSLPKNNGVLYDTKAFKKMKRLRLLQLGHVKLAGDYEYLSKDLRWLSWHGFPLRYMPENFNQKSLVAIDLKYSNLQLVWKEPELLDKLKILNLSHSHYLIQTPDFSRLPNLEKLMLKDCPRLLTVHSTIGDLKYLILVNLKDCKSLSHLPRSIYKLKSLKSLVLSGCSKIDKLEEDIMQMESLTSLVADNTAITQVPHSLVKSKSIKYVSLCGFEGLSRDVFPSLILSWMSPKNNPMSHIKVFQSISSSLQILSHGLSSKSCSDLESRPATSQISYTESPMLIDLPNSNAVPENFTCSLIIQAGEHSKATDTLIESISQGWTNNGSGECSFPDSNNPNFQTFKGKGSSVLFKVPNFGSKLKGMALCIIYSSSLHNLASECDLLSVLMINYTKTTVHPFKRDRITSFKDEEWQGLMSSLEPGDEVEVVIVLGHRFTVKNTAVHLIYGELTDDKIAECSSPQL</sequence>
<dbReference type="PANTHER" id="PTHR11017">
    <property type="entry name" value="LEUCINE-RICH REPEAT-CONTAINING PROTEIN"/>
    <property type="match status" value="1"/>
</dbReference>
<dbReference type="SUPFAM" id="SSF52540">
    <property type="entry name" value="P-loop containing nucleoside triphosphate hydrolases"/>
    <property type="match status" value="2"/>
</dbReference>
<dbReference type="Proteomes" id="UP001372338">
    <property type="component" value="Unassembled WGS sequence"/>
</dbReference>
<dbReference type="InterPro" id="IPR042197">
    <property type="entry name" value="Apaf_helical"/>
</dbReference>
<dbReference type="SUPFAM" id="SSF46785">
    <property type="entry name" value="Winged helix' DNA-binding domain"/>
    <property type="match status" value="1"/>
</dbReference>
<dbReference type="InterPro" id="IPR003593">
    <property type="entry name" value="AAA+_ATPase"/>
</dbReference>
<evidence type="ECO:0000256" key="3">
    <source>
        <dbReference type="ARBA" id="ARBA00022821"/>
    </source>
</evidence>
<feature type="domain" description="TIR" evidence="5">
    <location>
        <begin position="8"/>
        <end position="182"/>
    </location>
</feature>
<keyword evidence="3" id="KW-0611">Plant defense</keyword>
<evidence type="ECO:0000256" key="1">
    <source>
        <dbReference type="ARBA" id="ARBA00022614"/>
    </source>
</evidence>
<dbReference type="SUPFAM" id="SSF52200">
    <property type="entry name" value="Toll/Interleukin receptor TIR domain"/>
    <property type="match status" value="2"/>
</dbReference>
<dbReference type="InterPro" id="IPR058192">
    <property type="entry name" value="WHD_ROQ1-like"/>
</dbReference>
<dbReference type="SMART" id="SM00255">
    <property type="entry name" value="TIR"/>
    <property type="match status" value="2"/>
</dbReference>
<dbReference type="SMART" id="SM00382">
    <property type="entry name" value="AAA"/>
    <property type="match status" value="2"/>
</dbReference>
<dbReference type="InterPro" id="IPR036390">
    <property type="entry name" value="WH_DNA-bd_sf"/>
</dbReference>
<dbReference type="InterPro" id="IPR000157">
    <property type="entry name" value="TIR_dom"/>
</dbReference>
<keyword evidence="2" id="KW-0677">Repeat</keyword>
<keyword evidence="7" id="KW-1185">Reference proteome</keyword>
<dbReference type="InterPro" id="IPR035897">
    <property type="entry name" value="Toll_tir_struct_dom_sf"/>
</dbReference>
<feature type="domain" description="TIR" evidence="5">
    <location>
        <begin position="512"/>
        <end position="678"/>
    </location>
</feature>
<dbReference type="GO" id="GO:0007165">
    <property type="term" value="P:signal transduction"/>
    <property type="evidence" value="ECO:0007669"/>
    <property type="project" value="InterPro"/>
</dbReference>
<dbReference type="SUPFAM" id="SSF52058">
    <property type="entry name" value="L domain-like"/>
    <property type="match status" value="1"/>
</dbReference>
<dbReference type="PRINTS" id="PR00364">
    <property type="entry name" value="DISEASERSIST"/>
</dbReference>
<dbReference type="Gene3D" id="3.40.50.10140">
    <property type="entry name" value="Toll/interleukin-1 receptor homology (TIR) domain"/>
    <property type="match status" value="2"/>
</dbReference>
<protein>
    <recommendedName>
        <fullName evidence="5">TIR domain-containing protein</fullName>
    </recommendedName>
</protein>
<dbReference type="EMBL" id="JAYWIO010000003">
    <property type="protein sequence ID" value="KAK7273962.1"/>
    <property type="molecule type" value="Genomic_DNA"/>
</dbReference>
<evidence type="ECO:0000313" key="7">
    <source>
        <dbReference type="Proteomes" id="UP001372338"/>
    </source>
</evidence>
<proteinExistence type="predicted"/>
<keyword evidence="1" id="KW-0433">Leucine-rich repeat</keyword>
<dbReference type="InterPro" id="IPR032675">
    <property type="entry name" value="LRR_dom_sf"/>
</dbReference>
<keyword evidence="4" id="KW-0520">NAD</keyword>
<dbReference type="InterPro" id="IPR027417">
    <property type="entry name" value="P-loop_NTPase"/>
</dbReference>
<comment type="caution">
    <text evidence="6">The sequence shown here is derived from an EMBL/GenBank/DDBJ whole genome shotgun (WGS) entry which is preliminary data.</text>
</comment>
<dbReference type="PROSITE" id="PS50104">
    <property type="entry name" value="TIR"/>
    <property type="match status" value="2"/>
</dbReference>
<dbReference type="InterPro" id="IPR002182">
    <property type="entry name" value="NB-ARC"/>
</dbReference>
<dbReference type="InterPro" id="IPR044974">
    <property type="entry name" value="Disease_R_plants"/>
</dbReference>
<dbReference type="Pfam" id="PF23282">
    <property type="entry name" value="WHD_ROQ1"/>
    <property type="match status" value="2"/>
</dbReference>
<evidence type="ECO:0000313" key="6">
    <source>
        <dbReference type="EMBL" id="KAK7273962.1"/>
    </source>
</evidence>
<dbReference type="GO" id="GO:0006952">
    <property type="term" value="P:defense response"/>
    <property type="evidence" value="ECO:0007669"/>
    <property type="project" value="UniProtKB-KW"/>
</dbReference>
<dbReference type="Gene3D" id="3.40.50.300">
    <property type="entry name" value="P-loop containing nucleotide triphosphate hydrolases"/>
    <property type="match status" value="2"/>
</dbReference>
<accession>A0AAN9FCS6</accession>
<evidence type="ECO:0000256" key="4">
    <source>
        <dbReference type="ARBA" id="ARBA00023027"/>
    </source>
</evidence>
<name>A0AAN9FCS6_CROPI</name>
<dbReference type="FunFam" id="3.40.50.10140:FF:000007">
    <property type="entry name" value="Disease resistance protein (TIR-NBS-LRR class)"/>
    <property type="match status" value="1"/>
</dbReference>
<reference evidence="6 7" key="1">
    <citation type="submission" date="2024-01" db="EMBL/GenBank/DDBJ databases">
        <title>The genomes of 5 underutilized Papilionoideae crops provide insights into root nodulation and disease resistanc.</title>
        <authorList>
            <person name="Yuan L."/>
        </authorList>
    </citation>
    <scope>NUCLEOTIDE SEQUENCE [LARGE SCALE GENOMIC DNA]</scope>
    <source>
        <strain evidence="6">ZHUSHIDOU_FW_LH</strain>
        <tissue evidence="6">Leaf</tissue>
    </source>
</reference>
<evidence type="ECO:0000256" key="2">
    <source>
        <dbReference type="ARBA" id="ARBA00022737"/>
    </source>
</evidence>
<dbReference type="PANTHER" id="PTHR11017:SF271">
    <property type="entry name" value="DISEASE RESISTANCE PROTEIN (TIR-NBS-LRR CLASS) FAMILY"/>
    <property type="match status" value="1"/>
</dbReference>
<dbReference type="Gene3D" id="1.10.8.430">
    <property type="entry name" value="Helical domain of apoptotic protease-activating factors"/>
    <property type="match status" value="2"/>
</dbReference>